<accession>A0ABD3ET17</accession>
<protein>
    <submittedName>
        <fullName evidence="1">Uncharacterized protein</fullName>
    </submittedName>
</protein>
<gene>
    <name evidence="1" type="ORF">V7S43_017890</name>
</gene>
<sequence>MRERMAQEEAVVRSSTDDFWTPANAFETHVGHFWGLHSTRPYMTSKLEVIRALSTIPSRPAIEAALAEALDSMRLCRVDNLGIREVIPTLMLLLDQYQDAYDFIKWYVTSGNDPHYDWGNMDLPFLNVRNADMTEEIPESMRNDRNVFFRSNLAYIKLMLAKTVKDAILPR</sequence>
<keyword evidence="2" id="KW-1185">Reference proteome</keyword>
<comment type="caution">
    <text evidence="1">The sequence shown here is derived from an EMBL/GenBank/DDBJ whole genome shotgun (WGS) entry which is preliminary data.</text>
</comment>
<dbReference type="Proteomes" id="UP001632037">
    <property type="component" value="Unassembled WGS sequence"/>
</dbReference>
<proteinExistence type="predicted"/>
<reference evidence="1 2" key="1">
    <citation type="submission" date="2024-09" db="EMBL/GenBank/DDBJ databases">
        <title>Genome sequencing and assembly of Phytophthora oleae, isolate VK10A, causative agent of rot of olive drupes.</title>
        <authorList>
            <person name="Conti Taguali S."/>
            <person name="Riolo M."/>
            <person name="La Spada F."/>
            <person name="Cacciola S.O."/>
            <person name="Dionisio G."/>
        </authorList>
    </citation>
    <scope>NUCLEOTIDE SEQUENCE [LARGE SCALE GENOMIC DNA]</scope>
    <source>
        <strain evidence="1 2">VK10A</strain>
    </source>
</reference>
<dbReference type="EMBL" id="JBIMZQ010000067">
    <property type="protein sequence ID" value="KAL3657230.1"/>
    <property type="molecule type" value="Genomic_DNA"/>
</dbReference>
<dbReference type="AlphaFoldDB" id="A0ABD3ET17"/>
<evidence type="ECO:0000313" key="2">
    <source>
        <dbReference type="Proteomes" id="UP001632037"/>
    </source>
</evidence>
<organism evidence="1 2">
    <name type="scientific">Phytophthora oleae</name>
    <dbReference type="NCBI Taxonomy" id="2107226"/>
    <lineage>
        <taxon>Eukaryota</taxon>
        <taxon>Sar</taxon>
        <taxon>Stramenopiles</taxon>
        <taxon>Oomycota</taxon>
        <taxon>Peronosporomycetes</taxon>
        <taxon>Peronosporales</taxon>
        <taxon>Peronosporaceae</taxon>
        <taxon>Phytophthora</taxon>
    </lineage>
</organism>
<evidence type="ECO:0000313" key="1">
    <source>
        <dbReference type="EMBL" id="KAL3657230.1"/>
    </source>
</evidence>
<name>A0ABD3ET17_9STRA</name>